<organism evidence="6 7">
    <name type="scientific">Lentithecium fluviatile CBS 122367</name>
    <dbReference type="NCBI Taxonomy" id="1168545"/>
    <lineage>
        <taxon>Eukaryota</taxon>
        <taxon>Fungi</taxon>
        <taxon>Dikarya</taxon>
        <taxon>Ascomycota</taxon>
        <taxon>Pezizomycotina</taxon>
        <taxon>Dothideomycetes</taxon>
        <taxon>Pleosporomycetidae</taxon>
        <taxon>Pleosporales</taxon>
        <taxon>Massarineae</taxon>
        <taxon>Lentitheciaceae</taxon>
        <taxon>Lentithecium</taxon>
    </lineage>
</organism>
<comment type="similarity">
    <text evidence="1">Belongs to the Gfa family.</text>
</comment>
<evidence type="ECO:0000256" key="2">
    <source>
        <dbReference type="ARBA" id="ARBA00022723"/>
    </source>
</evidence>
<evidence type="ECO:0000313" key="6">
    <source>
        <dbReference type="EMBL" id="KAF2681625.1"/>
    </source>
</evidence>
<dbReference type="PROSITE" id="PS51891">
    <property type="entry name" value="CENP_V_GFA"/>
    <property type="match status" value="1"/>
</dbReference>
<reference evidence="6" key="1">
    <citation type="journal article" date="2020" name="Stud. Mycol.">
        <title>101 Dothideomycetes genomes: a test case for predicting lifestyles and emergence of pathogens.</title>
        <authorList>
            <person name="Haridas S."/>
            <person name="Albert R."/>
            <person name="Binder M."/>
            <person name="Bloem J."/>
            <person name="Labutti K."/>
            <person name="Salamov A."/>
            <person name="Andreopoulos B."/>
            <person name="Baker S."/>
            <person name="Barry K."/>
            <person name="Bills G."/>
            <person name="Bluhm B."/>
            <person name="Cannon C."/>
            <person name="Castanera R."/>
            <person name="Culley D."/>
            <person name="Daum C."/>
            <person name="Ezra D."/>
            <person name="Gonzalez J."/>
            <person name="Henrissat B."/>
            <person name="Kuo A."/>
            <person name="Liang C."/>
            <person name="Lipzen A."/>
            <person name="Lutzoni F."/>
            <person name="Magnuson J."/>
            <person name="Mondo S."/>
            <person name="Nolan M."/>
            <person name="Ohm R."/>
            <person name="Pangilinan J."/>
            <person name="Park H.-J."/>
            <person name="Ramirez L."/>
            <person name="Alfaro M."/>
            <person name="Sun H."/>
            <person name="Tritt A."/>
            <person name="Yoshinaga Y."/>
            <person name="Zwiers L.-H."/>
            <person name="Turgeon B."/>
            <person name="Goodwin S."/>
            <person name="Spatafora J."/>
            <person name="Crous P."/>
            <person name="Grigoriev I."/>
        </authorList>
    </citation>
    <scope>NUCLEOTIDE SEQUENCE</scope>
    <source>
        <strain evidence="6">CBS 122367</strain>
    </source>
</reference>
<keyword evidence="4" id="KW-0456">Lyase</keyword>
<proteinExistence type="inferred from homology"/>
<dbReference type="InterPro" id="IPR006913">
    <property type="entry name" value="CENP-V/GFA"/>
</dbReference>
<dbReference type="AlphaFoldDB" id="A0A6G1ITY7"/>
<protein>
    <recommendedName>
        <fullName evidence="5">CENP-V/GFA domain-containing protein</fullName>
    </recommendedName>
</protein>
<dbReference type="Proteomes" id="UP000799291">
    <property type="component" value="Unassembled WGS sequence"/>
</dbReference>
<evidence type="ECO:0000256" key="4">
    <source>
        <dbReference type="ARBA" id="ARBA00023239"/>
    </source>
</evidence>
<evidence type="ECO:0000259" key="5">
    <source>
        <dbReference type="PROSITE" id="PS51891"/>
    </source>
</evidence>
<keyword evidence="7" id="KW-1185">Reference proteome</keyword>
<sequence length="144" mass="15761">MSLSIPNQSASAIPTPILISTVVERKKEPITLTGSCYCQHITYNLRLDSLEDARTSLCHCRSCKKAFGGVFGVAAKAPLQGFRYARESGKSVTHVGVDNETTVHREFCGRCGSPIYWFAEGLKGHFRYVAVGSLDEPSRLPPRG</sequence>
<evidence type="ECO:0000256" key="1">
    <source>
        <dbReference type="ARBA" id="ARBA00005495"/>
    </source>
</evidence>
<dbReference type="OrthoDB" id="9985472at2759"/>
<dbReference type="PANTHER" id="PTHR33337">
    <property type="entry name" value="GFA DOMAIN-CONTAINING PROTEIN"/>
    <property type="match status" value="1"/>
</dbReference>
<dbReference type="PANTHER" id="PTHR33337:SF40">
    <property type="entry name" value="CENP-V_GFA DOMAIN-CONTAINING PROTEIN-RELATED"/>
    <property type="match status" value="1"/>
</dbReference>
<dbReference type="Gene3D" id="3.90.1590.10">
    <property type="entry name" value="glutathione-dependent formaldehyde- activating enzyme (gfa)"/>
    <property type="match status" value="1"/>
</dbReference>
<evidence type="ECO:0000256" key="3">
    <source>
        <dbReference type="ARBA" id="ARBA00022833"/>
    </source>
</evidence>
<dbReference type="Pfam" id="PF04828">
    <property type="entry name" value="GFA"/>
    <property type="match status" value="1"/>
</dbReference>
<dbReference type="GO" id="GO:0046872">
    <property type="term" value="F:metal ion binding"/>
    <property type="evidence" value="ECO:0007669"/>
    <property type="project" value="UniProtKB-KW"/>
</dbReference>
<gene>
    <name evidence="6" type="ORF">K458DRAFT_406240</name>
</gene>
<keyword evidence="2" id="KW-0479">Metal-binding</keyword>
<name>A0A6G1ITY7_9PLEO</name>
<accession>A0A6G1ITY7</accession>
<dbReference type="SUPFAM" id="SSF51316">
    <property type="entry name" value="Mss4-like"/>
    <property type="match status" value="1"/>
</dbReference>
<dbReference type="EMBL" id="MU005590">
    <property type="protein sequence ID" value="KAF2681625.1"/>
    <property type="molecule type" value="Genomic_DNA"/>
</dbReference>
<dbReference type="InterPro" id="IPR011057">
    <property type="entry name" value="Mss4-like_sf"/>
</dbReference>
<feature type="domain" description="CENP-V/GFA" evidence="5">
    <location>
        <begin position="32"/>
        <end position="144"/>
    </location>
</feature>
<evidence type="ECO:0000313" key="7">
    <source>
        <dbReference type="Proteomes" id="UP000799291"/>
    </source>
</evidence>
<keyword evidence="3" id="KW-0862">Zinc</keyword>
<dbReference type="GO" id="GO:0016846">
    <property type="term" value="F:carbon-sulfur lyase activity"/>
    <property type="evidence" value="ECO:0007669"/>
    <property type="project" value="InterPro"/>
</dbReference>